<reference evidence="2" key="2">
    <citation type="journal article" date="2021" name="PeerJ">
        <title>Extensive microbial diversity within the chicken gut microbiome revealed by metagenomics and culture.</title>
        <authorList>
            <person name="Gilroy R."/>
            <person name="Ravi A."/>
            <person name="Getino M."/>
            <person name="Pursley I."/>
            <person name="Horton D.L."/>
            <person name="Alikhan N.F."/>
            <person name="Baker D."/>
            <person name="Gharbi K."/>
            <person name="Hall N."/>
            <person name="Watson M."/>
            <person name="Adriaenssens E.M."/>
            <person name="Foster-Nyarko E."/>
            <person name="Jarju S."/>
            <person name="Secka A."/>
            <person name="Antonio M."/>
            <person name="Oren A."/>
            <person name="Chaudhuri R.R."/>
            <person name="La Ragione R."/>
            <person name="Hildebrand F."/>
            <person name="Pallen M.J."/>
        </authorList>
    </citation>
    <scope>NUCLEOTIDE SEQUENCE</scope>
    <source>
        <strain evidence="2">ChiHcec3-11533</strain>
    </source>
</reference>
<reference evidence="2" key="1">
    <citation type="submission" date="2020-10" db="EMBL/GenBank/DDBJ databases">
        <authorList>
            <person name="Gilroy R."/>
        </authorList>
    </citation>
    <scope>NUCLEOTIDE SEQUENCE</scope>
    <source>
        <strain evidence="2">ChiHcec3-11533</strain>
    </source>
</reference>
<accession>A0A9D1LB99</accession>
<evidence type="ECO:0000313" key="3">
    <source>
        <dbReference type="Proteomes" id="UP000824072"/>
    </source>
</evidence>
<dbReference type="AlphaFoldDB" id="A0A9D1LB99"/>
<comment type="caution">
    <text evidence="2">The sequence shown here is derived from an EMBL/GenBank/DDBJ whole genome shotgun (WGS) entry which is preliminary data.</text>
</comment>
<proteinExistence type="predicted"/>
<name>A0A9D1LB99_9FIRM</name>
<keyword evidence="1" id="KW-0732">Signal</keyword>
<dbReference type="EMBL" id="DVMU01000055">
    <property type="protein sequence ID" value="HIU33384.1"/>
    <property type="molecule type" value="Genomic_DNA"/>
</dbReference>
<evidence type="ECO:0000313" key="2">
    <source>
        <dbReference type="EMBL" id="HIU33384.1"/>
    </source>
</evidence>
<dbReference type="PROSITE" id="PS51257">
    <property type="entry name" value="PROKAR_LIPOPROTEIN"/>
    <property type="match status" value="1"/>
</dbReference>
<dbReference type="Proteomes" id="UP000824072">
    <property type="component" value="Unassembled WGS sequence"/>
</dbReference>
<organism evidence="2 3">
    <name type="scientific">Candidatus Pullichristensenella excrementigallinarum</name>
    <dbReference type="NCBI Taxonomy" id="2840907"/>
    <lineage>
        <taxon>Bacteria</taxon>
        <taxon>Bacillati</taxon>
        <taxon>Bacillota</taxon>
        <taxon>Clostridia</taxon>
        <taxon>Candidatus Pullichristensenella</taxon>
    </lineage>
</organism>
<gene>
    <name evidence="2" type="ORF">IAB02_02350</name>
</gene>
<feature type="chain" id="PRO_5039280991" evidence="1">
    <location>
        <begin position="25"/>
        <end position="132"/>
    </location>
</feature>
<protein>
    <submittedName>
        <fullName evidence="2">Uncharacterized protein</fullName>
    </submittedName>
</protein>
<evidence type="ECO:0000256" key="1">
    <source>
        <dbReference type="SAM" id="SignalP"/>
    </source>
</evidence>
<feature type="signal peptide" evidence="1">
    <location>
        <begin position="1"/>
        <end position="24"/>
    </location>
</feature>
<sequence>MKRLHRVLLALLVIALAASLCACAKKEVGKELLGQWNLAGGVCNSLGLDYENFRAAEMTVTLTFEEDGAVSIVTAKQGLAQTSQAGEWSIEEETLSLTLAGQQTQWSWSVEENELTLNSDDGSSLQFVKAAA</sequence>